<protein>
    <submittedName>
        <fullName evidence="2">Uncharacterized protein</fullName>
    </submittedName>
</protein>
<keyword evidence="3" id="KW-1185">Reference proteome</keyword>
<name>A0ABR0BIM5_PURLI</name>
<proteinExistence type="predicted"/>
<feature type="region of interest" description="Disordered" evidence="1">
    <location>
        <begin position="14"/>
        <end position="39"/>
    </location>
</feature>
<evidence type="ECO:0000256" key="1">
    <source>
        <dbReference type="SAM" id="MobiDB-lite"/>
    </source>
</evidence>
<sequence length="354" mass="39639">MLARICRLFAGKRGVPSDAEPGDGSTGETSALARVESTDEPDDAIFDGDSLGDKYRGLLISGLRTNLQCVRNYRTAILGKGDAPYFELECLMQDGQWYWVAESDVQWSVPSAVGTFWGCGPEDWVAPAVGEKETGRQVWKRPLETDVDGVPDEFLIIGRETSRSGQTGFLMQKVGYPAAQPIWLDENTVKESWTHAYENHRSNYARDRDIPFREGTWLSAIVGHRLNVESSRRKRIQLSCQWTNGTETWESEDEVQRIYNAAVLTYWQSDPKARARCNIPDQRLRIIGHRSVGTNLLLKVQMVGGSLLEGGDQVFPGDSFSPLLWRKARIATAIEEAETSTTAHRPAQDSRAKE</sequence>
<dbReference type="Proteomes" id="UP001287286">
    <property type="component" value="Unassembled WGS sequence"/>
</dbReference>
<reference evidence="2 3" key="1">
    <citation type="journal article" date="2024" name="Microbiol. Resour. Announc.">
        <title>Genome annotations for the ascomycete fungi Trichoderma harzianum, Trichoderma aggressivum, and Purpureocillium lilacinum.</title>
        <authorList>
            <person name="Beijen E.P.W."/>
            <person name="Ohm R.A."/>
        </authorList>
    </citation>
    <scope>NUCLEOTIDE SEQUENCE [LARGE SCALE GENOMIC DNA]</scope>
    <source>
        <strain evidence="2 3">CBS 150709</strain>
    </source>
</reference>
<gene>
    <name evidence="2" type="ORF">Purlil1_11824</name>
</gene>
<dbReference type="EMBL" id="JAWRVI010000078">
    <property type="protein sequence ID" value="KAK4078886.1"/>
    <property type="molecule type" value="Genomic_DNA"/>
</dbReference>
<evidence type="ECO:0000313" key="3">
    <source>
        <dbReference type="Proteomes" id="UP001287286"/>
    </source>
</evidence>
<comment type="caution">
    <text evidence="2">The sequence shown here is derived from an EMBL/GenBank/DDBJ whole genome shotgun (WGS) entry which is preliminary data.</text>
</comment>
<evidence type="ECO:0000313" key="2">
    <source>
        <dbReference type="EMBL" id="KAK4078886.1"/>
    </source>
</evidence>
<accession>A0ABR0BIM5</accession>
<organism evidence="2 3">
    <name type="scientific">Purpureocillium lilacinum</name>
    <name type="common">Paecilomyces lilacinus</name>
    <dbReference type="NCBI Taxonomy" id="33203"/>
    <lineage>
        <taxon>Eukaryota</taxon>
        <taxon>Fungi</taxon>
        <taxon>Dikarya</taxon>
        <taxon>Ascomycota</taxon>
        <taxon>Pezizomycotina</taxon>
        <taxon>Sordariomycetes</taxon>
        <taxon>Hypocreomycetidae</taxon>
        <taxon>Hypocreales</taxon>
        <taxon>Ophiocordycipitaceae</taxon>
        <taxon>Purpureocillium</taxon>
    </lineage>
</organism>